<dbReference type="EMBL" id="CAESAQ020000043">
    <property type="protein sequence ID" value="CAB5497838.1"/>
    <property type="molecule type" value="Genomic_DNA"/>
</dbReference>
<dbReference type="Gene3D" id="3.30.540.10">
    <property type="entry name" value="Fructose-1,6-Bisphosphatase, subunit A, domain 1"/>
    <property type="match status" value="1"/>
</dbReference>
<keyword evidence="6" id="KW-0889">Transcription antitermination</keyword>
<reference evidence="10 13" key="3">
    <citation type="submission" date="2020-05" db="EMBL/GenBank/DDBJ databases">
        <authorList>
            <person name="Petersen J."/>
            <person name="Sayavedra L."/>
        </authorList>
    </citation>
    <scope>NUCLEOTIDE SEQUENCE [LARGE SCALE GENOMIC DNA]</scope>
    <source>
        <strain evidence="10">B thermophilus SOXS</strain>
    </source>
</reference>
<dbReference type="SUPFAM" id="SSF56655">
    <property type="entry name" value="Carbohydrate phosphatase"/>
    <property type="match status" value="1"/>
</dbReference>
<keyword evidence="5 9" id="KW-0378">Hydrolase</keyword>
<accession>A0A1J5TWE5</accession>
<dbReference type="Gene3D" id="3.40.190.80">
    <property type="match status" value="1"/>
</dbReference>
<dbReference type="InterPro" id="IPR020550">
    <property type="entry name" value="Inositol_monophosphatase_CS"/>
</dbReference>
<name>A0A1J5TWE5_9GAMM</name>
<evidence type="ECO:0000256" key="1">
    <source>
        <dbReference type="ARBA" id="ARBA00001033"/>
    </source>
</evidence>
<comment type="similarity">
    <text evidence="3 9">Belongs to the inositol monophosphatase superfamily.</text>
</comment>
<dbReference type="RefSeq" id="WP_071563805.1">
    <property type="nucleotide sequence ID" value="NZ_CAESAQ020000043.1"/>
</dbReference>
<dbReference type="OrthoDB" id="9785695at2"/>
<feature type="binding site" evidence="8">
    <location>
        <position position="67"/>
    </location>
    <ligand>
        <name>Mg(2+)</name>
        <dbReference type="ChEBI" id="CHEBI:18420"/>
        <label>1</label>
        <note>catalytic</note>
    </ligand>
</feature>
<feature type="binding site" evidence="8">
    <location>
        <position position="86"/>
    </location>
    <ligand>
        <name>Mg(2+)</name>
        <dbReference type="ChEBI" id="CHEBI:18420"/>
        <label>1</label>
        <note>catalytic</note>
    </ligand>
</feature>
<comment type="cofactor">
    <cofactor evidence="2 8 9">
        <name>Mg(2+)</name>
        <dbReference type="ChEBI" id="CHEBI:18420"/>
    </cofactor>
</comment>
<comment type="catalytic activity">
    <reaction evidence="1 9">
        <text>a myo-inositol phosphate + H2O = myo-inositol + phosphate</text>
        <dbReference type="Rhea" id="RHEA:24056"/>
        <dbReference type="ChEBI" id="CHEBI:15377"/>
        <dbReference type="ChEBI" id="CHEBI:17268"/>
        <dbReference type="ChEBI" id="CHEBI:43474"/>
        <dbReference type="ChEBI" id="CHEBI:84139"/>
        <dbReference type="EC" id="3.1.3.25"/>
    </reaction>
</comment>
<gene>
    <name evidence="11" type="ORF">BGC33_15230</name>
    <name evidence="10" type="ORF">THERMOS_742</name>
</gene>
<dbReference type="InterPro" id="IPR022337">
    <property type="entry name" value="Inositol_monophosphatase_SuhB"/>
</dbReference>
<dbReference type="GO" id="GO:0031564">
    <property type="term" value="P:transcription antitermination"/>
    <property type="evidence" value="ECO:0007669"/>
    <property type="project" value="UniProtKB-KW"/>
</dbReference>
<dbReference type="CDD" id="cd01639">
    <property type="entry name" value="IMPase"/>
    <property type="match status" value="1"/>
</dbReference>
<dbReference type="AlphaFoldDB" id="A0A1J5TWE5"/>
<dbReference type="FunFam" id="3.40.190.80:FF:000020">
    <property type="entry name" value="Fructose-1,6-bisphosphatase/inositol-1-monophosphatase"/>
    <property type="match status" value="1"/>
</dbReference>
<dbReference type="InterPro" id="IPR020583">
    <property type="entry name" value="Inositol_monoP_metal-BS"/>
</dbReference>
<dbReference type="EC" id="3.1.3.25" evidence="9"/>
<dbReference type="PRINTS" id="PR00377">
    <property type="entry name" value="IMPHPHTASES"/>
</dbReference>
<evidence type="ECO:0000256" key="5">
    <source>
        <dbReference type="ARBA" id="ARBA00022801"/>
    </source>
</evidence>
<dbReference type="Proteomes" id="UP000182798">
    <property type="component" value="Unassembled WGS sequence"/>
</dbReference>
<keyword evidence="4 8" id="KW-0479">Metal-binding</keyword>
<feature type="binding site" evidence="8">
    <location>
        <position position="85"/>
    </location>
    <ligand>
        <name>Mg(2+)</name>
        <dbReference type="ChEBI" id="CHEBI:18420"/>
        <label>1</label>
        <note>catalytic</note>
    </ligand>
</feature>
<dbReference type="PANTHER" id="PTHR20854:SF4">
    <property type="entry name" value="INOSITOL-1-MONOPHOSPHATASE-RELATED"/>
    <property type="match status" value="1"/>
</dbReference>
<dbReference type="GO" id="GO:0008934">
    <property type="term" value="F:inositol monophosphate 1-phosphatase activity"/>
    <property type="evidence" value="ECO:0007669"/>
    <property type="project" value="InterPro"/>
</dbReference>
<evidence type="ECO:0000256" key="8">
    <source>
        <dbReference type="PIRSR" id="PIRSR600760-2"/>
    </source>
</evidence>
<evidence type="ECO:0000313" key="13">
    <source>
        <dbReference type="Proteomes" id="UP000643672"/>
    </source>
</evidence>
<protein>
    <recommendedName>
        <fullName evidence="9">Inositol-1-monophosphatase</fullName>
        <ecNumber evidence="9">3.1.3.25</ecNumber>
    </recommendedName>
</protein>
<keyword evidence="7 8" id="KW-0460">Magnesium</keyword>
<feature type="binding site" evidence="8">
    <location>
        <position position="83"/>
    </location>
    <ligand>
        <name>Mg(2+)</name>
        <dbReference type="ChEBI" id="CHEBI:18420"/>
        <label>1</label>
        <note>catalytic</note>
    </ligand>
</feature>
<dbReference type="Proteomes" id="UP000643672">
    <property type="component" value="Unassembled WGS sequence"/>
</dbReference>
<evidence type="ECO:0000313" key="11">
    <source>
        <dbReference type="EMBL" id="OIR25163.1"/>
    </source>
</evidence>
<evidence type="ECO:0000256" key="9">
    <source>
        <dbReference type="RuleBase" id="RU364068"/>
    </source>
</evidence>
<evidence type="ECO:0000256" key="6">
    <source>
        <dbReference type="ARBA" id="ARBA00022814"/>
    </source>
</evidence>
<keyword evidence="6" id="KW-0804">Transcription</keyword>
<dbReference type="GO" id="GO:0046854">
    <property type="term" value="P:phosphatidylinositol phosphate biosynthetic process"/>
    <property type="evidence" value="ECO:0007669"/>
    <property type="project" value="InterPro"/>
</dbReference>
<dbReference type="GO" id="GO:0006020">
    <property type="term" value="P:inositol metabolic process"/>
    <property type="evidence" value="ECO:0007669"/>
    <property type="project" value="TreeGrafter"/>
</dbReference>
<feature type="binding site" evidence="8">
    <location>
        <position position="211"/>
    </location>
    <ligand>
        <name>Mg(2+)</name>
        <dbReference type="ChEBI" id="CHEBI:18420"/>
        <label>1</label>
        <note>catalytic</note>
    </ligand>
</feature>
<dbReference type="PANTHER" id="PTHR20854">
    <property type="entry name" value="INOSITOL MONOPHOSPHATASE"/>
    <property type="match status" value="1"/>
</dbReference>
<dbReference type="InterPro" id="IPR033942">
    <property type="entry name" value="IMPase"/>
</dbReference>
<reference evidence="12" key="1">
    <citation type="submission" date="2016-09" db="EMBL/GenBank/DDBJ databases">
        <title>Genome Sequence of Bathymodiolus thermophilus sulfur-oxidizing gill endosymbiont.</title>
        <authorList>
            <person name="Ponnudurai R."/>
            <person name="Kleiner M."/>
            <person name="Sayavedra L."/>
            <person name="Thuermer A."/>
            <person name="Felbeck H."/>
            <person name="Schlueter R."/>
            <person name="Schweder T."/>
            <person name="Markert S."/>
        </authorList>
    </citation>
    <scope>NUCLEOTIDE SEQUENCE [LARGE SCALE GENOMIC DNA]</scope>
    <source>
        <strain evidence="12">BAT/CrabSpa'14</strain>
    </source>
</reference>
<dbReference type="GO" id="GO:0007165">
    <property type="term" value="P:signal transduction"/>
    <property type="evidence" value="ECO:0007669"/>
    <property type="project" value="TreeGrafter"/>
</dbReference>
<dbReference type="EMBL" id="MIQH01000398">
    <property type="protein sequence ID" value="OIR25163.1"/>
    <property type="molecule type" value="Genomic_DNA"/>
</dbReference>
<dbReference type="PROSITE" id="PS00629">
    <property type="entry name" value="IMP_1"/>
    <property type="match status" value="1"/>
</dbReference>
<evidence type="ECO:0000313" key="12">
    <source>
        <dbReference type="Proteomes" id="UP000182798"/>
    </source>
</evidence>
<evidence type="ECO:0000256" key="3">
    <source>
        <dbReference type="ARBA" id="ARBA00009759"/>
    </source>
</evidence>
<evidence type="ECO:0000256" key="4">
    <source>
        <dbReference type="ARBA" id="ARBA00022723"/>
    </source>
</evidence>
<evidence type="ECO:0000313" key="10">
    <source>
        <dbReference type="EMBL" id="CAB5497838.1"/>
    </source>
</evidence>
<dbReference type="GO" id="GO:0046872">
    <property type="term" value="F:metal ion binding"/>
    <property type="evidence" value="ECO:0007669"/>
    <property type="project" value="UniProtKB-KW"/>
</dbReference>
<evidence type="ECO:0000256" key="2">
    <source>
        <dbReference type="ARBA" id="ARBA00001946"/>
    </source>
</evidence>
<comment type="caution">
    <text evidence="11">The sequence shown here is derived from an EMBL/GenBank/DDBJ whole genome shotgun (WGS) entry which is preliminary data.</text>
</comment>
<sequence length="266" mass="29440">MHPTLNIAVKAARKAGDIILRYHNQIDILTIENKAANDFVSEVDKAAEDAIIDELKYAFPTHSILGEENGEILGDANFQWIIDPLDGTTNYLHGFPQYAVSIALHENNEVTHAVVYDPFKEEMFTASKGEGAYLNEQRMRTTNTDGFKNTLIGTGFPVKSPQHLEAYLEMFKAIHPKVAGIRRAGSAALDLAYLAAGRIDGFWEIELNIWDIAAGVLLIKEAGGFVGDFSGRDKYLETGNVVAGNEKVFKEILKTIHPHLTADLQR</sequence>
<evidence type="ECO:0000256" key="7">
    <source>
        <dbReference type="ARBA" id="ARBA00022842"/>
    </source>
</evidence>
<dbReference type="PRINTS" id="PR01959">
    <property type="entry name" value="SBIMPHPHTASE"/>
</dbReference>
<proteinExistence type="inferred from homology"/>
<dbReference type="FunFam" id="3.30.540.10:FF:000003">
    <property type="entry name" value="Inositol-1-monophosphatase"/>
    <property type="match status" value="1"/>
</dbReference>
<dbReference type="Pfam" id="PF00459">
    <property type="entry name" value="Inositol_P"/>
    <property type="match status" value="1"/>
</dbReference>
<keyword evidence="6" id="KW-0805">Transcription regulation</keyword>
<organism evidence="11 12">
    <name type="scientific">Bathymodiolus thermophilus thioautotrophic gill symbiont</name>
    <dbReference type="NCBI Taxonomy" id="2360"/>
    <lineage>
        <taxon>Bacteria</taxon>
        <taxon>Pseudomonadati</taxon>
        <taxon>Pseudomonadota</taxon>
        <taxon>Gammaproteobacteria</taxon>
        <taxon>sulfur-oxidizing symbionts</taxon>
    </lineage>
</organism>
<dbReference type="PROSITE" id="PS00630">
    <property type="entry name" value="IMP_2"/>
    <property type="match status" value="1"/>
</dbReference>
<reference evidence="11" key="2">
    <citation type="journal article" date="2017" name="Stand. Genomic Sci.">
        <title>Genome sequence of the sulfur-oxidizing Bathymodiolus thermophilus gill endosymbiont.</title>
        <authorList>
            <person name="Ponnudurai R."/>
            <person name="Sayavedra L."/>
            <person name="Kleiner M."/>
            <person name="Heiden S.E."/>
            <person name="Thurmer A."/>
            <person name="Felbeck H."/>
            <person name="Schluter R."/>
            <person name="Sievert S.M."/>
            <person name="Daniel R."/>
            <person name="Schweder T."/>
            <person name="Markert S."/>
        </authorList>
    </citation>
    <scope>NUCLEOTIDE SEQUENCE</scope>
    <source>
        <strain evidence="11">BAT/CrabSpa'14</strain>
    </source>
</reference>
<keyword evidence="13" id="KW-1185">Reference proteome</keyword>
<dbReference type="InterPro" id="IPR000760">
    <property type="entry name" value="Inositol_monophosphatase-like"/>
</dbReference>